<dbReference type="SUPFAM" id="SSF48239">
    <property type="entry name" value="Terpenoid cyclases/Protein prenyltransferases"/>
    <property type="match status" value="1"/>
</dbReference>
<dbReference type="FunFam" id="1.50.10.20:FF:000001">
    <property type="entry name" value="CD109 isoform 1"/>
    <property type="match status" value="1"/>
</dbReference>
<dbReference type="Gene3D" id="2.60.40.1940">
    <property type="match status" value="1"/>
</dbReference>
<dbReference type="SMART" id="SM01359">
    <property type="entry name" value="A2M_N_2"/>
    <property type="match status" value="1"/>
</dbReference>
<dbReference type="InterPro" id="IPR011625">
    <property type="entry name" value="A2M_N_BRD"/>
</dbReference>
<dbReference type="InterPro" id="IPR011626">
    <property type="entry name" value="Alpha-macroglobulin_TED"/>
</dbReference>
<evidence type="ECO:0000256" key="4">
    <source>
        <dbReference type="ARBA" id="ARBA00022900"/>
    </source>
</evidence>
<dbReference type="GO" id="GO:0004867">
    <property type="term" value="F:serine-type endopeptidase inhibitor activity"/>
    <property type="evidence" value="ECO:0007669"/>
    <property type="project" value="UniProtKB-KW"/>
</dbReference>
<keyword evidence="4" id="KW-0722">Serine protease inhibitor</keyword>
<dbReference type="PROSITE" id="PS00477">
    <property type="entry name" value="ALPHA_2_MACROGLOBULIN"/>
    <property type="match status" value="1"/>
</dbReference>
<dbReference type="InParanoid" id="A0A672TCY0"/>
<dbReference type="SUPFAM" id="SSF81296">
    <property type="entry name" value="E set domains"/>
    <property type="match status" value="1"/>
</dbReference>
<evidence type="ECO:0000259" key="8">
    <source>
        <dbReference type="SMART" id="SM01360"/>
    </source>
</evidence>
<dbReference type="Ensembl" id="ENSSGRT00000119910.1">
    <property type="protein sequence ID" value="ENSSGRP00000112900.1"/>
    <property type="gene ID" value="ENSSGRG00000055489.1"/>
</dbReference>
<dbReference type="InterPro" id="IPR041813">
    <property type="entry name" value="A2M_TED"/>
</dbReference>
<dbReference type="Pfam" id="PF07703">
    <property type="entry name" value="A2M_BRD"/>
    <property type="match status" value="1"/>
</dbReference>
<dbReference type="InterPro" id="IPR041555">
    <property type="entry name" value="MG3"/>
</dbReference>
<evidence type="ECO:0000313" key="9">
    <source>
        <dbReference type="Ensembl" id="ENSSGRP00000112900.1"/>
    </source>
</evidence>
<dbReference type="Gene3D" id="2.20.130.20">
    <property type="match status" value="1"/>
</dbReference>
<dbReference type="Pfam" id="PF01835">
    <property type="entry name" value="MG2"/>
    <property type="match status" value="1"/>
</dbReference>
<proteinExistence type="inferred from homology"/>
<dbReference type="Gene3D" id="2.60.40.1930">
    <property type="match status" value="3"/>
</dbReference>
<dbReference type="FunFam" id="2.60.40.1930:FF:000001">
    <property type="entry name" value="CD109 isoform 3"/>
    <property type="match status" value="1"/>
</dbReference>
<name>A0A672TCY0_SINGR</name>
<dbReference type="OMA" id="WIREGSH"/>
<dbReference type="InterPro" id="IPR019742">
    <property type="entry name" value="MacrogloblnA2_CS"/>
</dbReference>
<dbReference type="Gene3D" id="2.60.40.10">
    <property type="entry name" value="Immunoglobulins"/>
    <property type="match status" value="1"/>
</dbReference>
<keyword evidence="2" id="KW-0646">Protease inhibitor</keyword>
<dbReference type="Gene3D" id="2.60.120.1540">
    <property type="match status" value="1"/>
</dbReference>
<evidence type="ECO:0000256" key="1">
    <source>
        <dbReference type="ARBA" id="ARBA00010952"/>
    </source>
</evidence>
<dbReference type="Proteomes" id="UP000472262">
    <property type="component" value="Unassembled WGS sequence"/>
</dbReference>
<keyword evidence="6" id="KW-0325">Glycoprotein</keyword>
<accession>A0A672TCY0</accession>
<sequence>MQVSECVLSSFSIYLVTVTSQAVGGNTETLCVHVHEPKETLSIVVTLRTNNLDLTILQQGFIKNDFYKCVPFKVPVVTVESVASVNVAIQGAETSLKKTTQILIKPPQNLLFIQSDKPIYKPGQTIKFRIVSLDSGLLPHNQDPYSNRIGQWLNQATRIGILDLSHSMSPEAAQGFYTITAWDDKNQQISHTFEIKEYVLPKYEANIDFPSVVTSQDNKVTLKVCAKYDSFFFSFFFLTNNVNFFTDTTGCGSRVIDVTEFDISFSGYFTVDCVVEETGTGESIKQTSVSTSAAFTGRYVYVNFGDTPNSYRPALLLIIERMLQNSFYVRPFHSKSKSFLMLTKTPGKLTVYALHKLSHSNYLPTLQVLSRGSMAQNGRLSVSVNAAQENKGELTFTLKTMASLTPYAQVVVYTVLPNGEAVADSVNFPIEECLPNKMSLKFSSPTALPGERTSLNLKASPGSLCSVRAIDQSVLLLRPEAELDAASVLGMLPVQILSGYPHNVEEWEPNPCPYPGGIIPFAERARSKRSRFYYPHYVNNNDVYKIFKGVGIKIATNSDVKAPLVCDDYEIMLMRERGVDLVGPETGLGPNWEKRTQKIRKFFPETWIWDLIPVGISGYVDIAKTVPDTITKWAAGAFCTSHVGFGVAPKTDLTAFKPFFVSLTLPYSVIRGETFTLKATVFNYLPKCIMVKVTLADSPEFTAQPCRGCTYTQCVCSEESKTFQWTVAPSELGKVNIIVRAGAVQSRELCGSEVVTWPDKGRTDTVMQSVLVEAEGTKQSVTQNELICLTDRPQETSVSLTLPKVFVKGSAKSFVTVLGDLMGRALKNIGDLLAMPYGCGEQNMVRFAPNIYILQYLESTGQLTPEIKNQAITFLESGYQRQLTYKHDDGSYSAFGRTGPSGNTWLTAFVMKSFSGAKKYIFIDQANIDQAKDWLGLQQQSNGCFASVGKLFNNMLKGGVNDEVTLSAYITAALLELGIQATDPMVAKSLACLKESSRNIDNTYVTALLSYTFTLAGDQQMRQNLLSNLDNFLALVISGVGRYWTLADNAQPMGSVEVEMSAYVLLALLSGPSLPGFGLNYAAGIVHWLSKQQNAYGGFSSTQDTVVALQALAKYSAATYNAEGFISVTVTSPSGQRYQFTVNRNNRLLYQEKQLQEATGTFKLRAEGKGCVFVQVCALPLLMHILSSRNSSSRNEGFHHVLTLMSVQTCVILFLQWIREGSHKDLELHKDEYCMMCIKVI</sequence>
<dbReference type="InterPro" id="IPR008930">
    <property type="entry name" value="Terpenoid_cyclase/PrenylTrfase"/>
</dbReference>
<keyword evidence="10" id="KW-1185">Reference proteome</keyword>
<organism evidence="9 10">
    <name type="scientific">Sinocyclocheilus grahami</name>
    <name type="common">Dianchi golden-line fish</name>
    <name type="synonym">Barbus grahami</name>
    <dbReference type="NCBI Taxonomy" id="75366"/>
    <lineage>
        <taxon>Eukaryota</taxon>
        <taxon>Metazoa</taxon>
        <taxon>Chordata</taxon>
        <taxon>Craniata</taxon>
        <taxon>Vertebrata</taxon>
        <taxon>Euteleostomi</taxon>
        <taxon>Actinopterygii</taxon>
        <taxon>Neopterygii</taxon>
        <taxon>Teleostei</taxon>
        <taxon>Ostariophysi</taxon>
        <taxon>Cypriniformes</taxon>
        <taxon>Cyprinidae</taxon>
        <taxon>Cyprininae</taxon>
        <taxon>Sinocyclocheilus</taxon>
    </lineage>
</organism>
<evidence type="ECO:0000256" key="2">
    <source>
        <dbReference type="ARBA" id="ARBA00022690"/>
    </source>
</evidence>
<dbReference type="InterPro" id="IPR014756">
    <property type="entry name" value="Ig_E-set"/>
</dbReference>
<dbReference type="Gene3D" id="6.20.50.160">
    <property type="match status" value="1"/>
</dbReference>
<evidence type="ECO:0000256" key="6">
    <source>
        <dbReference type="ARBA" id="ARBA00023180"/>
    </source>
</evidence>
<dbReference type="InterPro" id="IPR001599">
    <property type="entry name" value="Macroglobln_a2"/>
</dbReference>
<dbReference type="Pfam" id="PF00207">
    <property type="entry name" value="A2M"/>
    <property type="match status" value="1"/>
</dbReference>
<comment type="similarity">
    <text evidence="1">Belongs to the protease inhibitor I39 (alpha-2-macroglobulin) family.</text>
</comment>
<reference evidence="9" key="2">
    <citation type="submission" date="2025-09" db="UniProtKB">
        <authorList>
            <consortium name="Ensembl"/>
        </authorList>
    </citation>
    <scope>IDENTIFICATION</scope>
</reference>
<evidence type="ECO:0000259" key="7">
    <source>
        <dbReference type="SMART" id="SM01359"/>
    </source>
</evidence>
<dbReference type="Gene3D" id="1.50.10.20">
    <property type="match status" value="1"/>
</dbReference>
<dbReference type="SMART" id="SM01419">
    <property type="entry name" value="Thiol-ester_cl"/>
    <property type="match status" value="1"/>
</dbReference>
<reference evidence="9" key="1">
    <citation type="submission" date="2025-08" db="UniProtKB">
        <authorList>
            <consortium name="Ensembl"/>
        </authorList>
    </citation>
    <scope>IDENTIFICATION</scope>
</reference>
<dbReference type="Pfam" id="PF07678">
    <property type="entry name" value="TED_complement"/>
    <property type="match status" value="1"/>
</dbReference>
<evidence type="ECO:0000313" key="10">
    <source>
        <dbReference type="Proteomes" id="UP000472262"/>
    </source>
</evidence>
<dbReference type="Pfam" id="PF17791">
    <property type="entry name" value="MG3"/>
    <property type="match status" value="1"/>
</dbReference>
<evidence type="ECO:0000256" key="5">
    <source>
        <dbReference type="ARBA" id="ARBA00023157"/>
    </source>
</evidence>
<dbReference type="PANTHER" id="PTHR11412">
    <property type="entry name" value="MACROGLOBULIN / COMPLEMENT"/>
    <property type="match status" value="1"/>
</dbReference>
<dbReference type="InterPro" id="IPR050473">
    <property type="entry name" value="A2M/Complement_sys"/>
</dbReference>
<dbReference type="GO" id="GO:0007399">
    <property type="term" value="P:nervous system development"/>
    <property type="evidence" value="ECO:0007669"/>
    <property type="project" value="UniProtKB-ARBA"/>
</dbReference>
<feature type="domain" description="Alpha-2-macroglobulin bait region" evidence="7">
    <location>
        <begin position="340"/>
        <end position="477"/>
    </location>
</feature>
<dbReference type="InterPro" id="IPR002890">
    <property type="entry name" value="MG2"/>
</dbReference>
<dbReference type="PANTHER" id="PTHR11412:SF160">
    <property type="entry name" value="ALPHA-2-MACROGLOBULIN-LIKE PROTEIN 1"/>
    <property type="match status" value="1"/>
</dbReference>
<keyword evidence="3" id="KW-0732">Signal</keyword>
<dbReference type="CDD" id="cd02897">
    <property type="entry name" value="A2M_2"/>
    <property type="match status" value="1"/>
</dbReference>
<protein>
    <submittedName>
        <fullName evidence="9">Alpha-2-macroglobulin-like protein 1</fullName>
    </submittedName>
</protein>
<dbReference type="InterPro" id="IPR013783">
    <property type="entry name" value="Ig-like_fold"/>
</dbReference>
<gene>
    <name evidence="9" type="primary">LOC107550919</name>
</gene>
<dbReference type="GO" id="GO:0005615">
    <property type="term" value="C:extracellular space"/>
    <property type="evidence" value="ECO:0007669"/>
    <property type="project" value="InterPro"/>
</dbReference>
<dbReference type="SMART" id="SM01360">
    <property type="entry name" value="A2M"/>
    <property type="match status" value="1"/>
</dbReference>
<evidence type="ECO:0000256" key="3">
    <source>
        <dbReference type="ARBA" id="ARBA00022729"/>
    </source>
</evidence>
<keyword evidence="5" id="KW-1015">Disulfide bond</keyword>
<dbReference type="AlphaFoldDB" id="A0A672TCY0"/>
<feature type="domain" description="Alpha-2-macroglobulin" evidence="8">
    <location>
        <begin position="606"/>
        <end position="695"/>
    </location>
</feature>
<dbReference type="InterPro" id="IPR047565">
    <property type="entry name" value="Alpha-macroglob_thiol-ester_cl"/>
</dbReference>